<dbReference type="Gene3D" id="3.40.50.2000">
    <property type="entry name" value="Glycogen Phosphorylase B"/>
    <property type="match status" value="2"/>
</dbReference>
<keyword evidence="8 10" id="KW-0131">Cell cycle</keyword>
<keyword evidence="6 10" id="KW-0573">Peptidoglycan synthesis</keyword>
<accession>A0ABS3F0R1</accession>
<dbReference type="Pfam" id="PF04101">
    <property type="entry name" value="Glyco_tran_28_C"/>
    <property type="match status" value="1"/>
</dbReference>
<feature type="binding site" evidence="10">
    <location>
        <position position="295"/>
    </location>
    <ligand>
        <name>UDP-N-acetyl-alpha-D-glucosamine</name>
        <dbReference type="ChEBI" id="CHEBI:57705"/>
    </ligand>
</feature>
<dbReference type="InterPro" id="IPR006009">
    <property type="entry name" value="GlcNAc_MurG"/>
</dbReference>
<dbReference type="SUPFAM" id="SSF53756">
    <property type="entry name" value="UDP-Glycosyltransferase/glycogen phosphorylase"/>
    <property type="match status" value="1"/>
</dbReference>
<gene>
    <name evidence="10 13" type="primary">murG</name>
    <name evidence="13" type="ORF">J0X13_13495</name>
</gene>
<keyword evidence="3 10" id="KW-0328">Glycosyltransferase</keyword>
<dbReference type="EMBL" id="JAFLND010000003">
    <property type="protein sequence ID" value="MBO0331572.1"/>
    <property type="molecule type" value="Genomic_DNA"/>
</dbReference>
<keyword evidence="14" id="KW-1185">Reference proteome</keyword>
<dbReference type="NCBIfam" id="TIGR01133">
    <property type="entry name" value="murG"/>
    <property type="match status" value="1"/>
</dbReference>
<feature type="domain" description="Glycosyltransferase family 28 N-terminal" evidence="11">
    <location>
        <begin position="6"/>
        <end position="145"/>
    </location>
</feature>
<evidence type="ECO:0000256" key="5">
    <source>
        <dbReference type="ARBA" id="ARBA00022960"/>
    </source>
</evidence>
<evidence type="ECO:0000256" key="7">
    <source>
        <dbReference type="ARBA" id="ARBA00023136"/>
    </source>
</evidence>
<feature type="binding site" evidence="10">
    <location>
        <position position="200"/>
    </location>
    <ligand>
        <name>UDP-N-acetyl-alpha-D-glucosamine</name>
        <dbReference type="ChEBI" id="CHEBI:57705"/>
    </ligand>
</feature>
<comment type="similarity">
    <text evidence="10">Belongs to the glycosyltransferase 28 family. MurG subfamily.</text>
</comment>
<evidence type="ECO:0000313" key="13">
    <source>
        <dbReference type="EMBL" id="MBO0331572.1"/>
    </source>
</evidence>
<keyword evidence="9 10" id="KW-0961">Cell wall biogenesis/degradation</keyword>
<evidence type="ECO:0000256" key="6">
    <source>
        <dbReference type="ARBA" id="ARBA00022984"/>
    </source>
</evidence>
<evidence type="ECO:0000256" key="4">
    <source>
        <dbReference type="ARBA" id="ARBA00022679"/>
    </source>
</evidence>
<dbReference type="Proteomes" id="UP000664163">
    <property type="component" value="Unassembled WGS sequence"/>
</dbReference>
<dbReference type="InterPro" id="IPR007235">
    <property type="entry name" value="Glyco_trans_28_C"/>
</dbReference>
<keyword evidence="7 10" id="KW-0472">Membrane</keyword>
<evidence type="ECO:0000259" key="12">
    <source>
        <dbReference type="Pfam" id="PF04101"/>
    </source>
</evidence>
<dbReference type="RefSeq" id="WP_207071917.1">
    <property type="nucleotide sequence ID" value="NZ_JAFLND010000003.1"/>
</dbReference>
<proteinExistence type="inferred from homology"/>
<evidence type="ECO:0000313" key="14">
    <source>
        <dbReference type="Proteomes" id="UP000664163"/>
    </source>
</evidence>
<comment type="caution">
    <text evidence="10">Lacks conserved residue(s) required for the propagation of feature annotation.</text>
</comment>
<comment type="catalytic activity">
    <reaction evidence="10">
        <text>di-trans,octa-cis-undecaprenyl diphospho-N-acetyl-alpha-D-muramoyl-L-alanyl-D-glutamyl-meso-2,6-diaminopimeloyl-D-alanyl-D-alanine + UDP-N-acetyl-alpha-D-glucosamine = di-trans,octa-cis-undecaprenyl diphospho-[N-acetyl-alpha-D-glucosaminyl-(1-&gt;4)]-N-acetyl-alpha-D-muramoyl-L-alanyl-D-glutamyl-meso-2,6-diaminopimeloyl-D-alanyl-D-alanine + UDP + H(+)</text>
        <dbReference type="Rhea" id="RHEA:31227"/>
        <dbReference type="ChEBI" id="CHEBI:15378"/>
        <dbReference type="ChEBI" id="CHEBI:57705"/>
        <dbReference type="ChEBI" id="CHEBI:58223"/>
        <dbReference type="ChEBI" id="CHEBI:61387"/>
        <dbReference type="ChEBI" id="CHEBI:61388"/>
        <dbReference type="EC" id="2.4.1.227"/>
    </reaction>
</comment>
<evidence type="ECO:0000256" key="3">
    <source>
        <dbReference type="ARBA" id="ARBA00022676"/>
    </source>
</evidence>
<evidence type="ECO:0000256" key="1">
    <source>
        <dbReference type="ARBA" id="ARBA00022475"/>
    </source>
</evidence>
<evidence type="ECO:0000256" key="9">
    <source>
        <dbReference type="ARBA" id="ARBA00023316"/>
    </source>
</evidence>
<dbReference type="InterPro" id="IPR004276">
    <property type="entry name" value="GlycoTrans_28_N"/>
</dbReference>
<evidence type="ECO:0000259" key="11">
    <source>
        <dbReference type="Pfam" id="PF03033"/>
    </source>
</evidence>
<comment type="function">
    <text evidence="10">Cell wall formation. Catalyzes the transfer of a GlcNAc subunit on undecaprenyl-pyrophosphoryl-MurNAc-pentapeptide (lipid intermediate I) to form undecaprenyl-pyrophosphoryl-MurNAc-(pentapeptide)GlcNAc (lipid intermediate II).</text>
</comment>
<dbReference type="CDD" id="cd03785">
    <property type="entry name" value="GT28_MurG"/>
    <property type="match status" value="1"/>
</dbReference>
<sequence length="362" mass="40176">MDRYRFILSGGGTGGHIYPAVAIANELKRRYPDAEFLFVGAKDKMEMEKVPQAGYEIKGLWISGIQRKLTLKNLMFPFKLISSLLEARKIVKQFKPHVAIGTGGFASGPLLRMAESVGVPCVLQEQNSFAGITNKLLAGKAEKICVAYDGMDRFFPKEKIVKTGNPIRTDLVTIKEGKQKAAAFFGLDDDKKTVLVLGGSLGARRINQLIEKELDFFASQGLQVLWQCGKLYHEEYKKYESDTIKVLAFVNRMDLAYAAADVIISRAGAGSVSELCLVGKPVIFIPSPNVAEDHQTQNAKALVAKDAAIMLRENELDTEFEHSFSELMKSEETQQKLGKNIKKMAMPKATEHIVDEIEKLLK</sequence>
<dbReference type="GO" id="GO:0016757">
    <property type="term" value="F:glycosyltransferase activity"/>
    <property type="evidence" value="ECO:0007669"/>
    <property type="project" value="UniProtKB-KW"/>
</dbReference>
<feature type="domain" description="Glycosyl transferase family 28 C-terminal" evidence="12">
    <location>
        <begin position="193"/>
        <end position="352"/>
    </location>
</feature>
<comment type="caution">
    <text evidence="13">The sequence shown here is derived from an EMBL/GenBank/DDBJ whole genome shotgun (WGS) entry which is preliminary data.</text>
</comment>
<keyword evidence="5 10" id="KW-0133">Cell shape</keyword>
<dbReference type="Pfam" id="PF03033">
    <property type="entry name" value="Glyco_transf_28"/>
    <property type="match status" value="1"/>
</dbReference>
<comment type="subcellular location">
    <subcellularLocation>
        <location evidence="10">Cell membrane</location>
        <topology evidence="10">Peripheral membrane protein</topology>
        <orientation evidence="10">Cytoplasmic side</orientation>
    </subcellularLocation>
</comment>
<feature type="binding site" evidence="10">
    <location>
        <position position="168"/>
    </location>
    <ligand>
        <name>UDP-N-acetyl-alpha-D-glucosamine</name>
        <dbReference type="ChEBI" id="CHEBI:57705"/>
    </ligand>
</feature>
<dbReference type="HAMAP" id="MF_00033">
    <property type="entry name" value="MurG"/>
    <property type="match status" value="1"/>
</dbReference>
<comment type="pathway">
    <text evidence="10">Cell wall biogenesis; peptidoglycan biosynthesis.</text>
</comment>
<evidence type="ECO:0000256" key="2">
    <source>
        <dbReference type="ARBA" id="ARBA00022618"/>
    </source>
</evidence>
<dbReference type="PANTHER" id="PTHR21015:SF22">
    <property type="entry name" value="GLYCOSYLTRANSFERASE"/>
    <property type="match status" value="1"/>
</dbReference>
<evidence type="ECO:0000256" key="10">
    <source>
        <dbReference type="HAMAP-Rule" id="MF_00033"/>
    </source>
</evidence>
<feature type="binding site" evidence="10">
    <location>
        <position position="127"/>
    </location>
    <ligand>
        <name>UDP-N-acetyl-alpha-D-glucosamine</name>
        <dbReference type="ChEBI" id="CHEBI:57705"/>
    </ligand>
</feature>
<dbReference type="PANTHER" id="PTHR21015">
    <property type="entry name" value="UDP-N-ACETYLGLUCOSAMINE--N-ACETYLMURAMYL-(PENTAPEPTIDE) PYROPHOSPHORYL-UNDECAPRENOL N-ACETYLGLUCOSAMINE TRANSFERASE 1"/>
    <property type="match status" value="1"/>
</dbReference>
<keyword evidence="4 10" id="KW-0808">Transferase</keyword>
<protein>
    <recommendedName>
        <fullName evidence="10">UDP-N-acetylglucosamine--N-acetylmuramyl-(pentapeptide) pyrophosphoryl-undecaprenol N-acetylglucosamine transferase</fullName>
        <ecNumber evidence="10">2.4.1.227</ecNumber>
    </recommendedName>
    <alternativeName>
        <fullName evidence="10">Undecaprenyl-PP-MurNAc-pentapeptide-UDPGlcNAc GlcNAc transferase</fullName>
    </alternativeName>
</protein>
<dbReference type="EC" id="2.4.1.227" evidence="10"/>
<name>A0ABS3F0R1_9FLAO</name>
<keyword evidence="2 10" id="KW-0132">Cell division</keyword>
<evidence type="ECO:0000256" key="8">
    <source>
        <dbReference type="ARBA" id="ARBA00023306"/>
    </source>
</evidence>
<keyword evidence="1 10" id="KW-1003">Cell membrane</keyword>
<reference evidence="13 14" key="1">
    <citation type="submission" date="2021-03" db="EMBL/GenBank/DDBJ databases">
        <title>Muricauda sp. CAU 1631 isolated from Incheon.</title>
        <authorList>
            <person name="Kim W."/>
        </authorList>
    </citation>
    <scope>NUCLEOTIDE SEQUENCE [LARGE SCALE GENOMIC DNA]</scope>
    <source>
        <strain evidence="13 14">CAU 1631</strain>
    </source>
</reference>
<feature type="binding site" evidence="10">
    <location>
        <begin position="13"/>
        <end position="15"/>
    </location>
    <ligand>
        <name>UDP-N-acetyl-alpha-D-glucosamine</name>
        <dbReference type="ChEBI" id="CHEBI:57705"/>
    </ligand>
</feature>
<organism evidence="13 14">
    <name type="scientific">[Muricauda] lutisoli</name>
    <dbReference type="NCBI Taxonomy" id="2816035"/>
    <lineage>
        <taxon>Bacteria</taxon>
        <taxon>Pseudomonadati</taxon>
        <taxon>Bacteroidota</taxon>
        <taxon>Flavobacteriia</taxon>
        <taxon>Flavobacteriales</taxon>
        <taxon>Flavobacteriaceae</taxon>
        <taxon>Allomuricauda</taxon>
    </lineage>
</organism>